<dbReference type="SUPFAM" id="SSF81901">
    <property type="entry name" value="HCP-like"/>
    <property type="match status" value="1"/>
</dbReference>
<dbReference type="InterPro" id="IPR052748">
    <property type="entry name" value="ISR_Activator"/>
</dbReference>
<dbReference type="PANTHER" id="PTHR45011:SF1">
    <property type="entry name" value="DAP3-BINDING CELL DEATH ENHANCER 1"/>
    <property type="match status" value="1"/>
</dbReference>
<reference evidence="1" key="1">
    <citation type="submission" date="2019-02" db="EMBL/GenBank/DDBJ databases">
        <authorList>
            <person name="Gruber-Vodicka R. H."/>
            <person name="Seah K. B. B."/>
        </authorList>
    </citation>
    <scope>NUCLEOTIDE SEQUENCE</scope>
    <source>
        <strain evidence="1">BECK_BY1</strain>
    </source>
</reference>
<name>A0A450ZM91_9GAMM</name>
<dbReference type="PANTHER" id="PTHR45011">
    <property type="entry name" value="DAP3-BINDING CELL DEATH ENHANCER 1"/>
    <property type="match status" value="1"/>
</dbReference>
<proteinExistence type="predicted"/>
<dbReference type="InterPro" id="IPR006597">
    <property type="entry name" value="Sel1-like"/>
</dbReference>
<organism evidence="1">
    <name type="scientific">Candidatus Kentrum sp. TUN</name>
    <dbReference type="NCBI Taxonomy" id="2126343"/>
    <lineage>
        <taxon>Bacteria</taxon>
        <taxon>Pseudomonadati</taxon>
        <taxon>Pseudomonadota</taxon>
        <taxon>Gammaproteobacteria</taxon>
        <taxon>Candidatus Kentrum</taxon>
    </lineage>
</organism>
<dbReference type="EMBL" id="CAADFX010000025">
    <property type="protein sequence ID" value="VFK54929.1"/>
    <property type="molecule type" value="Genomic_DNA"/>
</dbReference>
<protein>
    <submittedName>
        <fullName evidence="1">Sel1 repeat-containing protein</fullName>
    </submittedName>
</protein>
<dbReference type="SMART" id="SM00671">
    <property type="entry name" value="SEL1"/>
    <property type="match status" value="2"/>
</dbReference>
<sequence length="311" mass="35366">MFIGGYDGTIRVALLHSLEALVYAARARQITRPAMTSDVPVVRSIQSDDIHRCDRFAAHPEDPRRVTVGTAWDTWETVLQATTACEKLSEQDNPNPRWLYQYGRALQERGISGWDGGEEVDDKKEAIKYYRQASELDYSMAKFELANAYAEGRYIEKDIDMAINLYQQALDGNVKMAAFRLAEIHFQRNSSDLQRTSIKLMKEMATEGDKWAHKELAYLYDGKWPSVAEVKRDQNKVLFHHLLAAGLAANTPYREQFLQEHQIAAHNHASIMDIETVAEVVKAADCWEIGKQRSDVLKIDDQGKVSAVCRN</sequence>
<dbReference type="AlphaFoldDB" id="A0A450ZM91"/>
<dbReference type="Pfam" id="PF08238">
    <property type="entry name" value="Sel1"/>
    <property type="match status" value="2"/>
</dbReference>
<gene>
    <name evidence="1" type="ORF">BECKTUN1418D_GA0071000_10252</name>
</gene>
<evidence type="ECO:0000313" key="1">
    <source>
        <dbReference type="EMBL" id="VFK54929.1"/>
    </source>
</evidence>
<dbReference type="Gene3D" id="1.25.40.10">
    <property type="entry name" value="Tetratricopeptide repeat domain"/>
    <property type="match status" value="1"/>
</dbReference>
<accession>A0A450ZM91</accession>
<dbReference type="InterPro" id="IPR011990">
    <property type="entry name" value="TPR-like_helical_dom_sf"/>
</dbReference>